<dbReference type="GO" id="GO:0016787">
    <property type="term" value="F:hydrolase activity"/>
    <property type="evidence" value="ECO:0007669"/>
    <property type="project" value="UniProtKB-KW"/>
</dbReference>
<dbReference type="InterPro" id="IPR021127">
    <property type="entry name" value="CRISPR_associated_Cas2"/>
</dbReference>
<keyword evidence="5 9" id="KW-0255">Endonuclease</keyword>
<protein>
    <recommendedName>
        <fullName evidence="9">CRISPR-associated endoribonuclease Cas2</fullName>
        <ecNumber evidence="9">3.1.-.-</ecNumber>
    </recommendedName>
</protein>
<dbReference type="CDD" id="cd09725">
    <property type="entry name" value="Cas2_I_II_III"/>
    <property type="match status" value="1"/>
</dbReference>
<feature type="binding site" evidence="9">
    <location>
        <position position="8"/>
    </location>
    <ligand>
        <name>Mg(2+)</name>
        <dbReference type="ChEBI" id="CHEBI:18420"/>
        <note>catalytic</note>
    </ligand>
</feature>
<organism evidence="11 12">
    <name type="scientific">Candidatus Aquicultor secundus</name>
    <dbReference type="NCBI Taxonomy" id="1973895"/>
    <lineage>
        <taxon>Bacteria</taxon>
        <taxon>Bacillati</taxon>
        <taxon>Actinomycetota</taxon>
        <taxon>Candidatus Aquicultoria</taxon>
        <taxon>Candidatus Aquicultorales</taxon>
        <taxon>Candidatus Aquicultoraceae</taxon>
        <taxon>Candidatus Aquicultor</taxon>
    </lineage>
</organism>
<dbReference type="HAMAP" id="MF_01471">
    <property type="entry name" value="Cas2"/>
    <property type="match status" value="1"/>
</dbReference>
<comment type="caution">
    <text evidence="11">The sequence shown here is derived from an EMBL/GenBank/DDBJ whole genome shotgun (WGS) entry which is preliminary data.</text>
</comment>
<dbReference type="Gene3D" id="3.30.70.240">
    <property type="match status" value="1"/>
</dbReference>
<keyword evidence="4 9" id="KW-0479">Metal-binding</keyword>
<evidence type="ECO:0000256" key="7">
    <source>
        <dbReference type="ARBA" id="ARBA00022842"/>
    </source>
</evidence>
<dbReference type="Proteomes" id="UP000230956">
    <property type="component" value="Unassembled WGS sequence"/>
</dbReference>
<dbReference type="PANTHER" id="PTHR34405">
    <property type="entry name" value="CRISPR-ASSOCIATED ENDORIBONUCLEASE CAS2"/>
    <property type="match status" value="1"/>
</dbReference>
<keyword evidence="3 9" id="KW-0540">Nuclease</keyword>
<gene>
    <name evidence="9 11" type="primary">cas2</name>
    <name evidence="11" type="ORF">COY37_08240</name>
</gene>
<dbReference type="EMBL" id="PFNG01000195">
    <property type="protein sequence ID" value="PIZ36587.1"/>
    <property type="molecule type" value="Genomic_DNA"/>
</dbReference>
<evidence type="ECO:0000256" key="9">
    <source>
        <dbReference type="HAMAP-Rule" id="MF_01471"/>
    </source>
</evidence>
<dbReference type="RefSeq" id="WP_286677389.1">
    <property type="nucleotide sequence ID" value="NZ_MNXI01000002.1"/>
</dbReference>
<proteinExistence type="inferred from homology"/>
<evidence type="ECO:0000256" key="4">
    <source>
        <dbReference type="ARBA" id="ARBA00022723"/>
    </source>
</evidence>
<dbReference type="AlphaFoldDB" id="A0A2M7T6L2"/>
<dbReference type="InterPro" id="IPR019199">
    <property type="entry name" value="Virulence_VapD/CRISPR_Cas2"/>
</dbReference>
<dbReference type="NCBIfam" id="TIGR01573">
    <property type="entry name" value="cas2"/>
    <property type="match status" value="1"/>
</dbReference>
<keyword evidence="7 9" id="KW-0460">Magnesium</keyword>
<evidence type="ECO:0000256" key="8">
    <source>
        <dbReference type="ARBA" id="ARBA00023118"/>
    </source>
</evidence>
<sequence>MFIMVTYDIEDDKRRNKAHKALKDFGIPVQLSVFECMLDKGDYQKMKKKVRSIIKKGDGVRFYRLCEACDKRTTLSGTGYILKEEDFYIV</sequence>
<reference evidence="12" key="1">
    <citation type="submission" date="2017-09" db="EMBL/GenBank/DDBJ databases">
        <title>Depth-based differentiation of microbial function through sediment-hosted aquifers and enrichment of novel symbionts in the deep terrestrial subsurface.</title>
        <authorList>
            <person name="Probst A.J."/>
            <person name="Ladd B."/>
            <person name="Jarett J.K."/>
            <person name="Geller-Mcgrath D.E."/>
            <person name="Sieber C.M.K."/>
            <person name="Emerson J.B."/>
            <person name="Anantharaman K."/>
            <person name="Thomas B.C."/>
            <person name="Malmstrom R."/>
            <person name="Stieglmeier M."/>
            <person name="Klingl A."/>
            <person name="Woyke T."/>
            <person name="Ryan C.M."/>
            <person name="Banfield J.F."/>
        </authorList>
    </citation>
    <scope>NUCLEOTIDE SEQUENCE [LARGE SCALE GENOMIC DNA]</scope>
</reference>
<dbReference type="Pfam" id="PF09827">
    <property type="entry name" value="CRISPR_Cas2"/>
    <property type="match status" value="1"/>
</dbReference>
<dbReference type="SUPFAM" id="SSF143430">
    <property type="entry name" value="TTP0101/SSO1404-like"/>
    <property type="match status" value="1"/>
</dbReference>
<accession>A0A2M7T6L2</accession>
<dbReference type="EC" id="3.1.-.-" evidence="9"/>
<comment type="similarity">
    <text evidence="2 9 10">Belongs to the CRISPR-associated endoribonuclease Cas2 protein family.</text>
</comment>
<keyword evidence="8 9" id="KW-0051">Antiviral defense</keyword>
<comment type="subunit">
    <text evidence="9">Homodimer, forms a heterotetramer with a Cas1 homodimer.</text>
</comment>
<keyword evidence="6 9" id="KW-0378">Hydrolase</keyword>
<dbReference type="GO" id="GO:0043571">
    <property type="term" value="P:maintenance of CRISPR repeat elements"/>
    <property type="evidence" value="ECO:0007669"/>
    <property type="project" value="UniProtKB-UniRule"/>
</dbReference>
<dbReference type="PANTHER" id="PTHR34405:SF3">
    <property type="entry name" value="CRISPR-ASSOCIATED ENDORIBONUCLEASE CAS2 3"/>
    <property type="match status" value="1"/>
</dbReference>
<evidence type="ECO:0000313" key="11">
    <source>
        <dbReference type="EMBL" id="PIZ36587.1"/>
    </source>
</evidence>
<evidence type="ECO:0000256" key="5">
    <source>
        <dbReference type="ARBA" id="ARBA00022759"/>
    </source>
</evidence>
<evidence type="ECO:0000256" key="10">
    <source>
        <dbReference type="PIRNR" id="PIRNR032582"/>
    </source>
</evidence>
<comment type="cofactor">
    <cofactor evidence="1 9">
        <name>Mg(2+)</name>
        <dbReference type="ChEBI" id="CHEBI:18420"/>
    </cofactor>
</comment>
<evidence type="ECO:0000256" key="2">
    <source>
        <dbReference type="ARBA" id="ARBA00009959"/>
    </source>
</evidence>
<name>A0A2M7T6L2_9ACTN</name>
<comment type="function">
    <text evidence="9">CRISPR (clustered regularly interspaced short palindromic repeat), is an adaptive immune system that provides protection against mobile genetic elements (viruses, transposable elements and conjugative plasmids). CRISPR clusters contain sequences complementary to antecedent mobile elements and target invading nucleic acids. CRISPR clusters are transcribed and processed into CRISPR RNA (crRNA). Functions as a ssRNA-specific endoribonuclease. Involved in the integration of spacer DNA into the CRISPR cassette.</text>
</comment>
<evidence type="ECO:0000256" key="6">
    <source>
        <dbReference type="ARBA" id="ARBA00022801"/>
    </source>
</evidence>
<dbReference type="GO" id="GO:0051607">
    <property type="term" value="P:defense response to virus"/>
    <property type="evidence" value="ECO:0007669"/>
    <property type="project" value="UniProtKB-UniRule"/>
</dbReference>
<evidence type="ECO:0000256" key="3">
    <source>
        <dbReference type="ARBA" id="ARBA00022722"/>
    </source>
</evidence>
<evidence type="ECO:0000313" key="12">
    <source>
        <dbReference type="Proteomes" id="UP000230956"/>
    </source>
</evidence>
<dbReference type="PIRSF" id="PIRSF032582">
    <property type="entry name" value="Cas2"/>
    <property type="match status" value="1"/>
</dbReference>
<dbReference type="GO" id="GO:0046872">
    <property type="term" value="F:metal ion binding"/>
    <property type="evidence" value="ECO:0007669"/>
    <property type="project" value="UniProtKB-UniRule"/>
</dbReference>
<dbReference type="GO" id="GO:0004521">
    <property type="term" value="F:RNA endonuclease activity"/>
    <property type="evidence" value="ECO:0007669"/>
    <property type="project" value="UniProtKB-UniRule"/>
</dbReference>
<evidence type="ECO:0000256" key="1">
    <source>
        <dbReference type="ARBA" id="ARBA00001946"/>
    </source>
</evidence>